<name>A0A8C2T3Q4_COTJA</name>
<protein>
    <submittedName>
        <fullName evidence="2">Distal membrane arm assembly component 2 like</fullName>
    </submittedName>
</protein>
<feature type="compositionally biased region" description="Low complexity" evidence="1">
    <location>
        <begin position="25"/>
        <end position="40"/>
    </location>
</feature>
<keyword evidence="3" id="KW-1185">Reference proteome</keyword>
<dbReference type="SUPFAM" id="SSF52047">
    <property type="entry name" value="RNI-like"/>
    <property type="match status" value="1"/>
</dbReference>
<reference evidence="2" key="2">
    <citation type="submission" date="2025-08" db="UniProtKB">
        <authorList>
            <consortium name="Ensembl"/>
        </authorList>
    </citation>
    <scope>IDENTIFICATION</scope>
</reference>
<feature type="compositionally biased region" description="Basic residues" evidence="1">
    <location>
        <begin position="41"/>
        <end position="55"/>
    </location>
</feature>
<proteinExistence type="predicted"/>
<reference evidence="2" key="1">
    <citation type="submission" date="2015-11" db="EMBL/GenBank/DDBJ databases">
        <authorList>
            <consortium name="International Coturnix japonica Genome Analysis Consortium"/>
            <person name="Warren W."/>
            <person name="Burt D.W."/>
            <person name="Antin P.B."/>
            <person name="Lanford R."/>
            <person name="Gros J."/>
            <person name="Wilson R.K."/>
        </authorList>
    </citation>
    <scope>NUCLEOTIDE SEQUENCE [LARGE SCALE GENOMIC DNA]</scope>
</reference>
<evidence type="ECO:0000313" key="3">
    <source>
        <dbReference type="Proteomes" id="UP000694412"/>
    </source>
</evidence>
<accession>A0A8C2T3Q4</accession>
<feature type="region of interest" description="Disordered" evidence="1">
    <location>
        <begin position="25"/>
        <end position="128"/>
    </location>
</feature>
<dbReference type="AlphaFoldDB" id="A0A8C2T3Q4"/>
<dbReference type="Ensembl" id="ENSCJPT00005012361.1">
    <property type="protein sequence ID" value="ENSCJPP00005008091.1"/>
    <property type="gene ID" value="ENSCJPG00005007298.1"/>
</dbReference>
<dbReference type="Proteomes" id="UP000694412">
    <property type="component" value="Chromosome 5"/>
</dbReference>
<dbReference type="GeneTree" id="ENSGT00940000156502"/>
<feature type="compositionally biased region" description="Basic and acidic residues" evidence="1">
    <location>
        <begin position="59"/>
        <end position="71"/>
    </location>
</feature>
<gene>
    <name evidence="2" type="primary">DMAC2L</name>
</gene>
<dbReference type="Gene3D" id="3.80.10.10">
    <property type="entry name" value="Ribonuclease Inhibitor"/>
    <property type="match status" value="1"/>
</dbReference>
<dbReference type="InterPro" id="IPR032675">
    <property type="entry name" value="LRR_dom_sf"/>
</dbReference>
<evidence type="ECO:0000313" key="2">
    <source>
        <dbReference type="Ensembl" id="ENSCJPP00005008091.1"/>
    </source>
</evidence>
<sequence>MPAKSCVFQPQCPCRPLWPYLAAAPSPARPSGAWGASGRAAARRPAPRFPHRPPPRRTCYKDKGRRCERSQRGAGPPGSPPGPALTQRVGRGLTCAAGSEPCTAPRPQRRHRAGTAAPPSWGRTQGGEGRDIALKEVPSNPYNSVIINLTPYETHKRSSWLCRVDYERIQAVGPDRAASEWLLRCGALVRYQGYEKWQRDYSGLPTGPLGKYKIEAINATESCIMYRGFDYLDGLEHVTEIKLQKCIYIQDECLQRLSETKNLQKSLLQLKIISCGNVTDKGIVALHKLTNLEYLYLSDLPGIRQKETTARVLQQALPNLELELDLD</sequence>
<evidence type="ECO:0000256" key="1">
    <source>
        <dbReference type="SAM" id="MobiDB-lite"/>
    </source>
</evidence>
<organism evidence="2 3">
    <name type="scientific">Coturnix japonica</name>
    <name type="common">Japanese quail</name>
    <name type="synonym">Coturnix coturnix japonica</name>
    <dbReference type="NCBI Taxonomy" id="93934"/>
    <lineage>
        <taxon>Eukaryota</taxon>
        <taxon>Metazoa</taxon>
        <taxon>Chordata</taxon>
        <taxon>Craniata</taxon>
        <taxon>Vertebrata</taxon>
        <taxon>Euteleostomi</taxon>
        <taxon>Archelosauria</taxon>
        <taxon>Archosauria</taxon>
        <taxon>Dinosauria</taxon>
        <taxon>Saurischia</taxon>
        <taxon>Theropoda</taxon>
        <taxon>Coelurosauria</taxon>
        <taxon>Aves</taxon>
        <taxon>Neognathae</taxon>
        <taxon>Galloanserae</taxon>
        <taxon>Galliformes</taxon>
        <taxon>Phasianidae</taxon>
        <taxon>Perdicinae</taxon>
        <taxon>Coturnix</taxon>
    </lineage>
</organism>
<reference evidence="2" key="3">
    <citation type="submission" date="2025-09" db="UniProtKB">
        <authorList>
            <consortium name="Ensembl"/>
        </authorList>
    </citation>
    <scope>IDENTIFICATION</scope>
</reference>